<evidence type="ECO:0000313" key="3">
    <source>
        <dbReference type="Proteomes" id="UP000037848"/>
    </source>
</evidence>
<feature type="chain" id="PRO_5005870738" description="DUF2846 domain-containing protein" evidence="1">
    <location>
        <begin position="24"/>
        <end position="182"/>
    </location>
</feature>
<dbReference type="AlphaFoldDB" id="A0A0N1EYA5"/>
<proteinExistence type="predicted"/>
<keyword evidence="3" id="KW-1185">Reference proteome</keyword>
<gene>
    <name evidence="2" type="ORF">ADS77_07540</name>
</gene>
<feature type="signal peptide" evidence="1">
    <location>
        <begin position="1"/>
        <end position="23"/>
    </location>
</feature>
<accession>A0A0N1EYA5</accession>
<dbReference type="Proteomes" id="UP000037848">
    <property type="component" value="Unassembled WGS sequence"/>
</dbReference>
<organism evidence="2 3">
    <name type="scientific">Pseudoalteromonas porphyrae</name>
    <dbReference type="NCBI Taxonomy" id="187330"/>
    <lineage>
        <taxon>Bacteria</taxon>
        <taxon>Pseudomonadati</taxon>
        <taxon>Pseudomonadota</taxon>
        <taxon>Gammaproteobacteria</taxon>
        <taxon>Alteromonadales</taxon>
        <taxon>Pseudoalteromonadaceae</taxon>
        <taxon>Pseudoalteromonas</taxon>
    </lineage>
</organism>
<evidence type="ECO:0008006" key="4">
    <source>
        <dbReference type="Google" id="ProtNLM"/>
    </source>
</evidence>
<name>A0A0N1EYA5_9GAMM</name>
<dbReference type="PROSITE" id="PS51257">
    <property type="entry name" value="PROKAR_LIPOPROTEIN"/>
    <property type="match status" value="1"/>
</dbReference>
<evidence type="ECO:0000256" key="1">
    <source>
        <dbReference type="SAM" id="SignalP"/>
    </source>
</evidence>
<dbReference type="EMBL" id="LHPH01000007">
    <property type="protein sequence ID" value="KPH63765.1"/>
    <property type="molecule type" value="Genomic_DNA"/>
</dbReference>
<sequence length="182" mass="20758">MMRSLKSTIFVIATLLLSACSMIQEKHIDGQSISNSEGIVVTNLISNTDEVGNIFVPHLKYIAVYQGESNDAGVSKNVEFTPDKNGDHNIFKLPVGHYKWWQIVFGNHYFLLDRNEGFEVKENTVTYIGDLKTIIDYGFMSISAENNVIDNQEEITKFLLKNYPKLMNERVFEKKLTVLESI</sequence>
<comment type="caution">
    <text evidence="2">The sequence shown here is derived from an EMBL/GenBank/DDBJ whole genome shotgun (WGS) entry which is preliminary data.</text>
</comment>
<keyword evidence="1" id="KW-0732">Signal</keyword>
<reference evidence="2 3" key="1">
    <citation type="submission" date="2015-08" db="EMBL/GenBank/DDBJ databases">
        <title>Draft Genome Sequence of Pseudoalteromonas porphyrae UCD-SED14.</title>
        <authorList>
            <person name="Coil D.A."/>
            <person name="Jospin G."/>
            <person name="Lee R.D."/>
            <person name="Eisen J.A."/>
        </authorList>
    </citation>
    <scope>NUCLEOTIDE SEQUENCE [LARGE SCALE GENOMIC DNA]</scope>
    <source>
        <strain evidence="2 3">UCD-SED14</strain>
    </source>
</reference>
<dbReference type="PATRIC" id="fig|187330.3.peg.3542"/>
<protein>
    <recommendedName>
        <fullName evidence="4">DUF2846 domain-containing protein</fullName>
    </recommendedName>
</protein>
<evidence type="ECO:0000313" key="2">
    <source>
        <dbReference type="EMBL" id="KPH63765.1"/>
    </source>
</evidence>